<dbReference type="InterPro" id="IPR046342">
    <property type="entry name" value="CBS_dom_sf"/>
</dbReference>
<dbReference type="Proteomes" id="UP000184368">
    <property type="component" value="Unassembled WGS sequence"/>
</dbReference>
<gene>
    <name evidence="4" type="ORF">SAMN05444008_110107</name>
</gene>
<dbReference type="AlphaFoldDB" id="A0A1M5D7C4"/>
<keyword evidence="1 2" id="KW-0129">CBS domain</keyword>
<feature type="domain" description="CBS" evidence="3">
    <location>
        <begin position="66"/>
        <end position="125"/>
    </location>
</feature>
<evidence type="ECO:0000256" key="1">
    <source>
        <dbReference type="ARBA" id="ARBA00023122"/>
    </source>
</evidence>
<dbReference type="STRING" id="1302690.BUE76_20940"/>
<accession>A0A1M5D7C4</accession>
<dbReference type="InterPro" id="IPR000644">
    <property type="entry name" value="CBS_dom"/>
</dbReference>
<sequence>MLTRQLISNSIPYLHKEDKVYQALQLMNDYHVTHLPIVEEERYLGIISEEQLLHSDDENRLDELPMTDPGGTAVEANDHFLKAIQVAVQNKLSMVPVVESRQMVGIVTYNDLLRNTSSFMSLNDPGALIVLEMENRAYSFTEINRIVESNDAQITQLNTFTDPETGLTQVTLRVSKTEVSAIVATFQRYEYNIKYYFGEELYQNELRGNFDNLMHYLNI</sequence>
<keyword evidence="5" id="KW-1185">Reference proteome</keyword>
<protein>
    <submittedName>
        <fullName evidence="4">CBS domain-containing protein</fullName>
    </submittedName>
</protein>
<feature type="domain" description="CBS" evidence="3">
    <location>
        <begin position="7"/>
        <end position="63"/>
    </location>
</feature>
<dbReference type="PROSITE" id="PS51371">
    <property type="entry name" value="CBS"/>
    <property type="match status" value="2"/>
</dbReference>
<proteinExistence type="predicted"/>
<dbReference type="PANTHER" id="PTHR43080">
    <property type="entry name" value="CBS DOMAIN-CONTAINING PROTEIN CBSX3, MITOCHONDRIAL"/>
    <property type="match status" value="1"/>
</dbReference>
<dbReference type="SMART" id="SM00116">
    <property type="entry name" value="CBS"/>
    <property type="match status" value="2"/>
</dbReference>
<dbReference type="OrthoDB" id="1523762at2"/>
<dbReference type="Gene3D" id="3.10.580.10">
    <property type="entry name" value="CBS-domain"/>
    <property type="match status" value="1"/>
</dbReference>
<evidence type="ECO:0000313" key="5">
    <source>
        <dbReference type="Proteomes" id="UP000184368"/>
    </source>
</evidence>
<evidence type="ECO:0000256" key="2">
    <source>
        <dbReference type="PROSITE-ProRule" id="PRU00703"/>
    </source>
</evidence>
<dbReference type="InterPro" id="IPR051257">
    <property type="entry name" value="Diverse_CBS-Domain"/>
</dbReference>
<name>A0A1M5D7C4_9BACT</name>
<dbReference type="SUPFAM" id="SSF54631">
    <property type="entry name" value="CBS-domain pair"/>
    <property type="match status" value="1"/>
</dbReference>
<dbReference type="RefSeq" id="WP_073044237.1">
    <property type="nucleotide sequence ID" value="NZ_FQUO01000010.1"/>
</dbReference>
<organism evidence="4 5">
    <name type="scientific">Cnuella takakiae</name>
    <dbReference type="NCBI Taxonomy" id="1302690"/>
    <lineage>
        <taxon>Bacteria</taxon>
        <taxon>Pseudomonadati</taxon>
        <taxon>Bacteroidota</taxon>
        <taxon>Chitinophagia</taxon>
        <taxon>Chitinophagales</taxon>
        <taxon>Chitinophagaceae</taxon>
        <taxon>Cnuella</taxon>
    </lineage>
</organism>
<dbReference type="Pfam" id="PF00571">
    <property type="entry name" value="CBS"/>
    <property type="match status" value="2"/>
</dbReference>
<dbReference type="EMBL" id="FQUO01000010">
    <property type="protein sequence ID" value="SHF62908.1"/>
    <property type="molecule type" value="Genomic_DNA"/>
</dbReference>
<reference evidence="4 5" key="1">
    <citation type="submission" date="2016-11" db="EMBL/GenBank/DDBJ databases">
        <authorList>
            <person name="Jaros S."/>
            <person name="Januszkiewicz K."/>
            <person name="Wedrychowicz H."/>
        </authorList>
    </citation>
    <scope>NUCLEOTIDE SEQUENCE [LARGE SCALE GENOMIC DNA]</scope>
    <source>
        <strain evidence="4 5">DSM 26897</strain>
    </source>
</reference>
<dbReference type="PANTHER" id="PTHR43080:SF2">
    <property type="entry name" value="CBS DOMAIN-CONTAINING PROTEIN"/>
    <property type="match status" value="1"/>
</dbReference>
<evidence type="ECO:0000259" key="3">
    <source>
        <dbReference type="PROSITE" id="PS51371"/>
    </source>
</evidence>
<evidence type="ECO:0000313" key="4">
    <source>
        <dbReference type="EMBL" id="SHF62908.1"/>
    </source>
</evidence>